<keyword evidence="3" id="KW-1185">Reference proteome</keyword>
<dbReference type="InterPro" id="IPR025995">
    <property type="entry name" value="Tudor-knot"/>
</dbReference>
<dbReference type="GO" id="GO:0035267">
    <property type="term" value="C:NuA4 histone acetyltransferase complex"/>
    <property type="evidence" value="ECO:0007669"/>
    <property type="project" value="TreeGrafter"/>
</dbReference>
<dbReference type="OrthoDB" id="124855at2759"/>
<dbReference type="GeneID" id="9807196"/>
<name>E3N8P9_CAERE</name>
<dbReference type="InterPro" id="IPR008676">
    <property type="entry name" value="MRG"/>
</dbReference>
<evidence type="ECO:0000313" key="2">
    <source>
        <dbReference type="EMBL" id="EFO89540.1"/>
    </source>
</evidence>
<dbReference type="GO" id="GO:0006325">
    <property type="term" value="P:chromatin organization"/>
    <property type="evidence" value="ECO:0007669"/>
    <property type="project" value="InterPro"/>
</dbReference>
<dbReference type="InParanoid" id="E3N8P9"/>
<gene>
    <name evidence="2" type="ORF">CRE_22613</name>
</gene>
<dbReference type="AlphaFoldDB" id="E3N8P9"/>
<proteinExistence type="predicted"/>
<organism evidence="3">
    <name type="scientific">Caenorhabditis remanei</name>
    <name type="common">Caenorhabditis vulgaris</name>
    <dbReference type="NCBI Taxonomy" id="31234"/>
    <lineage>
        <taxon>Eukaryota</taxon>
        <taxon>Metazoa</taxon>
        <taxon>Ecdysozoa</taxon>
        <taxon>Nematoda</taxon>
        <taxon>Chromadorea</taxon>
        <taxon>Rhabditida</taxon>
        <taxon>Rhabditina</taxon>
        <taxon>Rhabditomorpha</taxon>
        <taxon>Rhabditoidea</taxon>
        <taxon>Rhabditidae</taxon>
        <taxon>Peloderinae</taxon>
        <taxon>Caenorhabditis</taxon>
    </lineage>
</organism>
<reference evidence="2" key="1">
    <citation type="submission" date="2007-07" db="EMBL/GenBank/DDBJ databases">
        <title>PCAP assembly of the Caenorhabditis remanei genome.</title>
        <authorList>
            <consortium name="The Caenorhabditis remanei Sequencing Consortium"/>
            <person name="Wilson R.K."/>
        </authorList>
    </citation>
    <scope>NUCLEOTIDE SEQUENCE [LARGE SCALE GENOMIC DNA]</scope>
    <source>
        <strain evidence="2">PB4641</strain>
    </source>
</reference>
<dbReference type="PANTHER" id="PTHR10880:SF48">
    <property type="entry name" value="MORTALITY FACTOR 4 LIKE 2"/>
    <property type="match status" value="1"/>
</dbReference>
<feature type="domain" description="Tudor-knot" evidence="1">
    <location>
        <begin position="7"/>
        <end position="51"/>
    </location>
</feature>
<dbReference type="GO" id="GO:0006355">
    <property type="term" value="P:regulation of DNA-templated transcription"/>
    <property type="evidence" value="ECO:0007669"/>
    <property type="project" value="InterPro"/>
</dbReference>
<dbReference type="PANTHER" id="PTHR10880">
    <property type="entry name" value="MORTALITY FACTOR 4-LIKE PROTEIN"/>
    <property type="match status" value="1"/>
</dbReference>
<dbReference type="Gene3D" id="2.30.30.140">
    <property type="match status" value="2"/>
</dbReference>
<protein>
    <recommendedName>
        <fullName evidence="1">Tudor-knot domain-containing protein</fullName>
    </recommendedName>
</protein>
<sequence>MTDAEYKIGETFMCLYHNGNFYNAKILGIEEIEGVNHYVIHYIGWNKRYDEKLPFGSERMSKGSVGELGWVESERQIPDSEQSSDSQRFDVGEEFVLMSRYKVPYTANVVEIKQIENRNYYVVRIHGWAPEYDETLAFGSIRMLKGTVQEYYSRRARIRND</sequence>
<dbReference type="RefSeq" id="XP_003095194.2">
    <property type="nucleotide sequence ID" value="XM_003095146.2"/>
</dbReference>
<evidence type="ECO:0000313" key="3">
    <source>
        <dbReference type="Proteomes" id="UP000008281"/>
    </source>
</evidence>
<dbReference type="GO" id="GO:0005634">
    <property type="term" value="C:nucleus"/>
    <property type="evidence" value="ECO:0007669"/>
    <property type="project" value="InterPro"/>
</dbReference>
<accession>E3N8P9</accession>
<dbReference type="InterPro" id="IPR016197">
    <property type="entry name" value="Chromo-like_dom_sf"/>
</dbReference>
<dbReference type="CTD" id="9807196"/>
<dbReference type="KEGG" id="crq:GCK72_007327"/>
<dbReference type="SUPFAM" id="SSF54160">
    <property type="entry name" value="Chromo domain-like"/>
    <property type="match status" value="2"/>
</dbReference>
<dbReference type="Pfam" id="PF11717">
    <property type="entry name" value="Tudor-knot"/>
    <property type="match status" value="1"/>
</dbReference>
<dbReference type="Proteomes" id="UP000008281">
    <property type="component" value="Unassembled WGS sequence"/>
</dbReference>
<evidence type="ECO:0000259" key="1">
    <source>
        <dbReference type="Pfam" id="PF11717"/>
    </source>
</evidence>
<dbReference type="EMBL" id="DS268558">
    <property type="protein sequence ID" value="EFO89540.1"/>
    <property type="molecule type" value="Genomic_DNA"/>
</dbReference>
<dbReference type="STRING" id="31234.E3N8P9"/>
<dbReference type="eggNOG" id="KOG3001">
    <property type="taxonomic scope" value="Eukaryota"/>
</dbReference>
<dbReference type="HOGENOM" id="CLU_1645298_0_0_1"/>